<dbReference type="Gene3D" id="3.55.50.30">
    <property type="match status" value="1"/>
</dbReference>
<proteinExistence type="predicted"/>
<comment type="caution">
    <text evidence="2">The sequence shown here is derived from an EMBL/GenBank/DDBJ whole genome shotgun (WGS) entry which is preliminary data.</text>
</comment>
<name>M5RF38_9BACT</name>
<evidence type="ECO:0000256" key="1">
    <source>
        <dbReference type="SAM" id="MobiDB-lite"/>
    </source>
</evidence>
<accession>M5RF38</accession>
<dbReference type="Proteomes" id="UP000011991">
    <property type="component" value="Unassembled WGS sequence"/>
</dbReference>
<protein>
    <submittedName>
        <fullName evidence="2">Uncharacterized protein</fullName>
    </submittedName>
</protein>
<dbReference type="AlphaFoldDB" id="M5RF38"/>
<reference evidence="2 3" key="1">
    <citation type="journal article" date="2013" name="Mar. Genomics">
        <title>Expression of sulfatases in Rhodopirellula baltica and the diversity of sulfatases in the genus Rhodopirellula.</title>
        <authorList>
            <person name="Wegner C.E."/>
            <person name="Richter-Heitmann T."/>
            <person name="Klindworth A."/>
            <person name="Klockow C."/>
            <person name="Richter M."/>
            <person name="Achstetter T."/>
            <person name="Glockner F.O."/>
            <person name="Harder J."/>
        </authorList>
    </citation>
    <scope>NUCLEOTIDE SEQUENCE [LARGE SCALE GENOMIC DNA]</scope>
    <source>
        <strain evidence="2 3">SM1</strain>
    </source>
</reference>
<gene>
    <name evidence="2" type="ORF">RMSM_04967</name>
</gene>
<sequence length="211" mass="23122">MQSARAEQDPFGIPQKIAKPPESQTSKTTGPDAGPDAIEQRLRSKLSEQTSIDVNEVPLKEFLKLLSEKTNAPIVLDTRAIEEIGLSAQHPIRISLQNVSLRTILKLSLRQLDLAYVVKDEVIQITTPERAENQLATKVYTLADPLKGKAAKVIRVVTTTVTPDTWDVIGGPSSITAIDSVLVVSTTEETHEQIDQLLGKIETALQTRNPQ</sequence>
<evidence type="ECO:0000313" key="3">
    <source>
        <dbReference type="Proteomes" id="UP000011991"/>
    </source>
</evidence>
<keyword evidence="3" id="KW-1185">Reference proteome</keyword>
<feature type="region of interest" description="Disordered" evidence="1">
    <location>
        <begin position="1"/>
        <end position="37"/>
    </location>
</feature>
<evidence type="ECO:0000313" key="2">
    <source>
        <dbReference type="EMBL" id="EMI18088.1"/>
    </source>
</evidence>
<dbReference type="EMBL" id="ANOG01000706">
    <property type="protein sequence ID" value="EMI18088.1"/>
    <property type="molecule type" value="Genomic_DNA"/>
</dbReference>
<organism evidence="2 3">
    <name type="scientific">Rhodopirellula maiorica SM1</name>
    <dbReference type="NCBI Taxonomy" id="1265738"/>
    <lineage>
        <taxon>Bacteria</taxon>
        <taxon>Pseudomonadati</taxon>
        <taxon>Planctomycetota</taxon>
        <taxon>Planctomycetia</taxon>
        <taxon>Pirellulales</taxon>
        <taxon>Pirellulaceae</taxon>
        <taxon>Novipirellula</taxon>
    </lineage>
</organism>
<dbReference type="PATRIC" id="fig|1265738.3.peg.4989"/>